<evidence type="ECO:0000313" key="1">
    <source>
        <dbReference type="EMBL" id="MFC3002685.1"/>
    </source>
</evidence>
<organism evidence="1 2">
    <name type="scientific">Falsiroseomonas tokyonensis</name>
    <dbReference type="NCBI Taxonomy" id="430521"/>
    <lineage>
        <taxon>Bacteria</taxon>
        <taxon>Pseudomonadati</taxon>
        <taxon>Pseudomonadota</taxon>
        <taxon>Alphaproteobacteria</taxon>
        <taxon>Acetobacterales</taxon>
        <taxon>Roseomonadaceae</taxon>
        <taxon>Falsiroseomonas</taxon>
    </lineage>
</organism>
<proteinExistence type="predicted"/>
<name>A0ABV7C392_9PROT</name>
<dbReference type="Proteomes" id="UP001595420">
    <property type="component" value="Unassembled WGS sequence"/>
</dbReference>
<evidence type="ECO:0000313" key="2">
    <source>
        <dbReference type="Proteomes" id="UP001595420"/>
    </source>
</evidence>
<sequence>MLAGQPYAGTMRFVNVWRNEGAGWRIVHRNSEILPPR</sequence>
<keyword evidence="2" id="KW-1185">Reference proteome</keyword>
<reference evidence="2" key="1">
    <citation type="journal article" date="2019" name="Int. J. Syst. Evol. Microbiol.">
        <title>The Global Catalogue of Microorganisms (GCM) 10K type strain sequencing project: providing services to taxonomists for standard genome sequencing and annotation.</title>
        <authorList>
            <consortium name="The Broad Institute Genomics Platform"/>
            <consortium name="The Broad Institute Genome Sequencing Center for Infectious Disease"/>
            <person name="Wu L."/>
            <person name="Ma J."/>
        </authorList>
    </citation>
    <scope>NUCLEOTIDE SEQUENCE [LARGE SCALE GENOMIC DNA]</scope>
    <source>
        <strain evidence="2">CGMCC 1.16855</strain>
    </source>
</reference>
<gene>
    <name evidence="1" type="ORF">ACFOD3_22490</name>
</gene>
<comment type="caution">
    <text evidence="1">The sequence shown here is derived from an EMBL/GenBank/DDBJ whole genome shotgun (WGS) entry which is preliminary data.</text>
</comment>
<dbReference type="EMBL" id="JBHRSB010000007">
    <property type="protein sequence ID" value="MFC3002685.1"/>
    <property type="molecule type" value="Genomic_DNA"/>
</dbReference>
<dbReference type="RefSeq" id="WP_216838885.1">
    <property type="nucleotide sequence ID" value="NZ_JAFNJS010000007.1"/>
</dbReference>
<accession>A0ABV7C392</accession>
<protein>
    <submittedName>
        <fullName evidence="1">Nuclear transport factor 2 family protein</fullName>
    </submittedName>
</protein>